<evidence type="ECO:0000256" key="4">
    <source>
        <dbReference type="ARBA" id="ARBA00022840"/>
    </source>
</evidence>
<dbReference type="EMBL" id="CP076723">
    <property type="protein sequence ID" value="QWV91936.1"/>
    <property type="molecule type" value="Genomic_DNA"/>
</dbReference>
<evidence type="ECO:0000256" key="6">
    <source>
        <dbReference type="HAMAP-Rule" id="MF_00185"/>
    </source>
</evidence>
<keyword evidence="3 6" id="KW-0547">Nucleotide-binding</keyword>
<comment type="function">
    <text evidence="6 8">Catalyzes the transfer of a dimethylallyl group onto the adenine at position 37 in tRNAs that read codons beginning with uridine, leading to the formation of N6-(dimethylallyl)adenosine (i(6)A).</text>
</comment>
<dbReference type="RefSeq" id="WP_216798762.1">
    <property type="nucleotide sequence ID" value="NZ_CP076723.1"/>
</dbReference>
<name>A0ABX8J4G5_9BACT</name>
<evidence type="ECO:0000256" key="3">
    <source>
        <dbReference type="ARBA" id="ARBA00022741"/>
    </source>
</evidence>
<dbReference type="PANTHER" id="PTHR11088">
    <property type="entry name" value="TRNA DIMETHYLALLYLTRANSFERASE"/>
    <property type="match status" value="1"/>
</dbReference>
<evidence type="ECO:0000256" key="8">
    <source>
        <dbReference type="RuleBase" id="RU003784"/>
    </source>
</evidence>
<gene>
    <name evidence="6 10" type="primary">miaA</name>
    <name evidence="10" type="ORF">KP004_11925</name>
</gene>
<evidence type="ECO:0000256" key="2">
    <source>
        <dbReference type="ARBA" id="ARBA00022679"/>
    </source>
</evidence>
<evidence type="ECO:0000256" key="5">
    <source>
        <dbReference type="ARBA" id="ARBA00022842"/>
    </source>
</evidence>
<keyword evidence="11" id="KW-1185">Reference proteome</keyword>
<evidence type="ECO:0000313" key="11">
    <source>
        <dbReference type="Proteomes" id="UP000683557"/>
    </source>
</evidence>
<dbReference type="GO" id="GO:0052381">
    <property type="term" value="F:tRNA dimethylallyltransferase activity"/>
    <property type="evidence" value="ECO:0007669"/>
    <property type="project" value="UniProtKB-EC"/>
</dbReference>
<feature type="site" description="Interaction with substrate tRNA" evidence="6">
    <location>
        <position position="133"/>
    </location>
</feature>
<evidence type="ECO:0000256" key="9">
    <source>
        <dbReference type="RuleBase" id="RU003785"/>
    </source>
</evidence>
<proteinExistence type="inferred from homology"/>
<organism evidence="10 11">
    <name type="scientific">Geomonas oryzisoli</name>
    <dbReference type="NCBI Taxonomy" id="2847992"/>
    <lineage>
        <taxon>Bacteria</taxon>
        <taxon>Pseudomonadati</taxon>
        <taxon>Thermodesulfobacteriota</taxon>
        <taxon>Desulfuromonadia</taxon>
        <taxon>Geobacterales</taxon>
        <taxon>Geobacteraceae</taxon>
        <taxon>Geomonas</taxon>
    </lineage>
</organism>
<keyword evidence="5 6" id="KW-0460">Magnesium</keyword>
<dbReference type="Proteomes" id="UP000683557">
    <property type="component" value="Chromosome"/>
</dbReference>
<dbReference type="InterPro" id="IPR039657">
    <property type="entry name" value="Dimethylallyltransferase"/>
</dbReference>
<keyword evidence="2 6" id="KW-0808">Transferase</keyword>
<dbReference type="PANTHER" id="PTHR11088:SF60">
    <property type="entry name" value="TRNA DIMETHYLALLYLTRANSFERASE"/>
    <property type="match status" value="1"/>
</dbReference>
<evidence type="ECO:0000256" key="1">
    <source>
        <dbReference type="ARBA" id="ARBA00001946"/>
    </source>
</evidence>
<keyword evidence="4 6" id="KW-0067">ATP-binding</keyword>
<comment type="caution">
    <text evidence="6">Lacks conserved residue(s) required for the propagation of feature annotation.</text>
</comment>
<sequence>MTGTGGSKAPASPNLLVILGATASGKTRLGVQLAGRLQGEIISADSRQVFRGMDIGTGKDLHEYQGVPYHLIDVAPPGHEFNLFQFQRLFLDSFSDISRRGRLPVLVGGSGMYLDCVLRGYRLIEVPEDPALREELAPLSMTELADRLIGSNPRLHNSTDLTERSRLLRAIEIAEYRGGAEAPWPEMTPFTIGIRWERAQLRERITKRLRERLEAGMIEEVQRLHDEGTGWDRFEFYGLEYRYVARHLKGEISRNDMFQKLNAAIHDFAKKQENWFKRMQSHGTVIHWVEGAGDPLAEALELLTTFKQG</sequence>
<feature type="binding site" evidence="6">
    <location>
        <begin position="20"/>
        <end position="27"/>
    </location>
    <ligand>
        <name>ATP</name>
        <dbReference type="ChEBI" id="CHEBI:30616"/>
    </ligand>
</feature>
<dbReference type="NCBIfam" id="TIGR00174">
    <property type="entry name" value="miaA"/>
    <property type="match status" value="1"/>
</dbReference>
<protein>
    <recommendedName>
        <fullName evidence="6">tRNA dimethylallyltransferase</fullName>
        <ecNumber evidence="6">2.5.1.75</ecNumber>
    </recommendedName>
    <alternativeName>
        <fullName evidence="6">Dimethylallyl diphosphate:tRNA dimethylallyltransferase</fullName>
        <shortName evidence="6">DMAPP:tRNA dimethylallyltransferase</shortName>
        <shortName evidence="6">DMATase</shortName>
    </alternativeName>
    <alternativeName>
        <fullName evidence="6">Isopentenyl-diphosphate:tRNA isopentenyltransferase</fullName>
        <shortName evidence="6">IPP transferase</shortName>
        <shortName evidence="6">IPPT</shortName>
        <shortName evidence="6">IPTase</shortName>
    </alternativeName>
</protein>
<feature type="region of interest" description="Interaction with substrate tRNA" evidence="6">
    <location>
        <begin position="45"/>
        <end position="48"/>
    </location>
</feature>
<comment type="subunit">
    <text evidence="6">Monomer.</text>
</comment>
<keyword evidence="6 7" id="KW-0819">tRNA processing</keyword>
<reference evidence="10 11" key="1">
    <citation type="submission" date="2021-06" db="EMBL/GenBank/DDBJ databases">
        <title>Gemonas diversity in paddy soil.</title>
        <authorList>
            <person name="Liu G."/>
        </authorList>
    </citation>
    <scope>NUCLEOTIDE SEQUENCE [LARGE SCALE GENOMIC DNA]</scope>
    <source>
        <strain evidence="10 11">RG10</strain>
    </source>
</reference>
<dbReference type="EC" id="2.5.1.75" evidence="6"/>
<dbReference type="InterPro" id="IPR018022">
    <property type="entry name" value="IPT"/>
</dbReference>
<accession>A0ABX8J4G5</accession>
<comment type="similarity">
    <text evidence="6 9">Belongs to the IPP transferase family.</text>
</comment>
<comment type="cofactor">
    <cofactor evidence="1 6">
        <name>Mg(2+)</name>
        <dbReference type="ChEBI" id="CHEBI:18420"/>
    </cofactor>
</comment>
<dbReference type="Pfam" id="PF01715">
    <property type="entry name" value="IPPT"/>
    <property type="match status" value="1"/>
</dbReference>
<evidence type="ECO:0000256" key="7">
    <source>
        <dbReference type="RuleBase" id="RU003783"/>
    </source>
</evidence>
<dbReference type="HAMAP" id="MF_00185">
    <property type="entry name" value="IPP_trans"/>
    <property type="match status" value="1"/>
</dbReference>
<evidence type="ECO:0000313" key="10">
    <source>
        <dbReference type="EMBL" id="QWV91936.1"/>
    </source>
</evidence>
<comment type="catalytic activity">
    <reaction evidence="6 7">
        <text>adenosine(37) in tRNA + dimethylallyl diphosphate = N(6)-dimethylallyladenosine(37) in tRNA + diphosphate</text>
        <dbReference type="Rhea" id="RHEA:26482"/>
        <dbReference type="Rhea" id="RHEA-COMP:10162"/>
        <dbReference type="Rhea" id="RHEA-COMP:10375"/>
        <dbReference type="ChEBI" id="CHEBI:33019"/>
        <dbReference type="ChEBI" id="CHEBI:57623"/>
        <dbReference type="ChEBI" id="CHEBI:74411"/>
        <dbReference type="ChEBI" id="CHEBI:74415"/>
        <dbReference type="EC" id="2.5.1.75"/>
    </reaction>
</comment>
<feature type="binding site" evidence="6">
    <location>
        <begin position="22"/>
        <end position="27"/>
    </location>
    <ligand>
        <name>substrate</name>
    </ligand>
</feature>
<feature type="site" description="Interaction with substrate tRNA" evidence="6">
    <location>
        <position position="110"/>
    </location>
</feature>